<dbReference type="Pfam" id="PF02622">
    <property type="entry name" value="DUF179"/>
    <property type="match status" value="1"/>
</dbReference>
<dbReference type="Gene3D" id="3.40.1740.10">
    <property type="entry name" value="VC0467-like"/>
    <property type="match status" value="1"/>
</dbReference>
<gene>
    <name evidence="2" type="ORF">F6R98_14525</name>
</gene>
<dbReference type="OrthoDB" id="9807486at2"/>
<dbReference type="PANTHER" id="PTHR30327:SF1">
    <property type="entry name" value="UPF0301 PROTEIN YQGE"/>
    <property type="match status" value="1"/>
</dbReference>
<evidence type="ECO:0000313" key="2">
    <source>
        <dbReference type="EMBL" id="QFY43690.1"/>
    </source>
</evidence>
<evidence type="ECO:0000313" key="3">
    <source>
        <dbReference type="Proteomes" id="UP000325755"/>
    </source>
</evidence>
<dbReference type="InParanoid" id="A0A5Q0BIP3"/>
<dbReference type="AlphaFoldDB" id="A0A5Q0BIP3"/>
<evidence type="ECO:0008006" key="4">
    <source>
        <dbReference type="Google" id="ProtNLM"/>
    </source>
</evidence>
<dbReference type="InterPro" id="IPR003774">
    <property type="entry name" value="AlgH-like"/>
</dbReference>
<evidence type="ECO:0000256" key="1">
    <source>
        <dbReference type="ARBA" id="ARBA00009600"/>
    </source>
</evidence>
<reference evidence="2 3" key="1">
    <citation type="submission" date="2019-09" db="EMBL/GenBank/DDBJ databases">
        <title>Ecophysiology of the spiral-shaped methanotroph Methylospira mobilis as revealed by the complete genome sequence.</title>
        <authorList>
            <person name="Oshkin I.Y."/>
            <person name="Dedysh S.N."/>
            <person name="Miroshnikov K."/>
            <person name="Danilova O.V."/>
            <person name="Hakobyan A."/>
            <person name="Liesack W."/>
        </authorList>
    </citation>
    <scope>NUCLEOTIDE SEQUENCE [LARGE SCALE GENOMIC DNA]</scope>
    <source>
        <strain evidence="2 3">Shm1</strain>
    </source>
</reference>
<dbReference type="Proteomes" id="UP000325755">
    <property type="component" value="Chromosome"/>
</dbReference>
<dbReference type="SUPFAM" id="SSF143456">
    <property type="entry name" value="VC0467-like"/>
    <property type="match status" value="1"/>
</dbReference>
<keyword evidence="3" id="KW-1185">Reference proteome</keyword>
<dbReference type="KEGG" id="mmob:F6R98_14525"/>
<comment type="similarity">
    <text evidence="1">Belongs to the UPF0301 (AlgH) family.</text>
</comment>
<name>A0A5Q0BIP3_9GAMM</name>
<dbReference type="EMBL" id="CP044205">
    <property type="protein sequence ID" value="QFY43690.1"/>
    <property type="molecule type" value="Genomic_DNA"/>
</dbReference>
<protein>
    <recommendedName>
        <fullName evidence="4">YqgE/AlgH family protein</fullName>
    </recommendedName>
</protein>
<sequence length="175" mass="18544">MLCAPQSTLPDRSTFPLLCSRNQTEIGLSQEIAPMMKPPNLACVLFALLLLVCGIAEAIPRPSQDFPVQLYLSGPAEIDRGLTLHLPDDMGAGTRQLGKGVALSTGPDVLQALAEGNGPKQSRLVLGYAGWSPGQLDHELARGDRLVAPADPSLIFSDDPDEVWGKALLHAGISL</sequence>
<dbReference type="PANTHER" id="PTHR30327">
    <property type="entry name" value="UNCHARACTERIZED PROTEIN YQGE"/>
    <property type="match status" value="1"/>
</dbReference>
<proteinExistence type="inferred from homology"/>
<dbReference type="GO" id="GO:0005829">
    <property type="term" value="C:cytosol"/>
    <property type="evidence" value="ECO:0007669"/>
    <property type="project" value="TreeGrafter"/>
</dbReference>
<organism evidence="2 3">
    <name type="scientific">Candidatus Methylospira mobilis</name>
    <dbReference type="NCBI Taxonomy" id="1808979"/>
    <lineage>
        <taxon>Bacteria</taxon>
        <taxon>Pseudomonadati</taxon>
        <taxon>Pseudomonadota</taxon>
        <taxon>Gammaproteobacteria</taxon>
        <taxon>Methylococcales</taxon>
        <taxon>Methylococcaceae</taxon>
        <taxon>Candidatus Methylospira</taxon>
    </lineage>
</organism>
<accession>A0A5Q0BIP3</accession>